<keyword evidence="2" id="KW-1185">Reference proteome</keyword>
<protein>
    <submittedName>
        <fullName evidence="1">Uncharacterized protein</fullName>
    </submittedName>
</protein>
<gene>
    <name evidence="1" type="ORF">GCM10009716_12330</name>
</gene>
<evidence type="ECO:0000313" key="1">
    <source>
        <dbReference type="EMBL" id="GAA1903912.1"/>
    </source>
</evidence>
<proteinExistence type="predicted"/>
<name>A0ABN2NVZ1_9ACTN</name>
<evidence type="ECO:0000313" key="2">
    <source>
        <dbReference type="Proteomes" id="UP001501303"/>
    </source>
</evidence>
<accession>A0ABN2NVZ1</accession>
<dbReference type="RefSeq" id="WP_344259483.1">
    <property type="nucleotide sequence ID" value="NZ_BAAAMJ010000010.1"/>
</dbReference>
<sequence length="691" mass="76325">MPTYEQLYHLSLSSLAEAVEDWRVTARALGELAEEARTGMLAKSRRADWAGANADVSRPFVITTALQFRYAEEKALGIHRLLEDLYEAQHGYRDALRKLEEDARQLGLRIEPDGRVVVRSEFLREGTAEETGYQRAQEATHGLASRVEAVLTASAEADATIARALYELVGDDHSRFSPGTHGGLESAEAEQGRAAVREAVELLEKTYLTDSELGRLRDLLERQRNNEYFAVHLADTLGPEGLVQFWSRMMDEPRHPDLPGGERLDVLRDVREFLGVALGEATRSDLPAMNGWQERLFDVAGDPVAPGDPLSLRGFQVISDLLNHGDYNEDFLVAYGAALVDFEKRDPEAALWREPTGMGLYETLLHDEVHYDPMTGLMKAMSRQPEAATEFFGVTEPQDYAKHVMEREYGSPGGEAVEGSGFAAREAIGEAMAAAAMGSDPNVPNSVPAETGSAHAEVRDRLLSIGYGLGNDFPPEFRVPMARIFAHHSGEVFETARTYSGSDLPIHPRHLAGVNAQIARDPDAYRIVQVGMIPEYVEWVHGDETGEPHWMLDDVGRSIGFLEYGRHAALEIDKDDSSWTGKNFYNLGSAVLGDFPYVGTQIQHGLDQATSRWVAYENGRAAAESESQRNEYYDEGNVYLNVYATQWTALNPEPPEGYSMSGDIWTSEVAQALREAANDGVKGARSNTPSS</sequence>
<dbReference type="EMBL" id="BAAAMJ010000010">
    <property type="protein sequence ID" value="GAA1903912.1"/>
    <property type="molecule type" value="Genomic_DNA"/>
</dbReference>
<comment type="caution">
    <text evidence="1">The sequence shown here is derived from an EMBL/GenBank/DDBJ whole genome shotgun (WGS) entry which is preliminary data.</text>
</comment>
<organism evidence="1 2">
    <name type="scientific">Streptomyces sodiiphilus</name>
    <dbReference type="NCBI Taxonomy" id="226217"/>
    <lineage>
        <taxon>Bacteria</taxon>
        <taxon>Bacillati</taxon>
        <taxon>Actinomycetota</taxon>
        <taxon>Actinomycetes</taxon>
        <taxon>Kitasatosporales</taxon>
        <taxon>Streptomycetaceae</taxon>
        <taxon>Streptomyces</taxon>
    </lineage>
</organism>
<reference evidence="1 2" key="1">
    <citation type="journal article" date="2019" name="Int. J. Syst. Evol. Microbiol.">
        <title>The Global Catalogue of Microorganisms (GCM) 10K type strain sequencing project: providing services to taxonomists for standard genome sequencing and annotation.</title>
        <authorList>
            <consortium name="The Broad Institute Genomics Platform"/>
            <consortium name="The Broad Institute Genome Sequencing Center for Infectious Disease"/>
            <person name="Wu L."/>
            <person name="Ma J."/>
        </authorList>
    </citation>
    <scope>NUCLEOTIDE SEQUENCE [LARGE SCALE GENOMIC DNA]</scope>
    <source>
        <strain evidence="1 2">JCM 13581</strain>
    </source>
</reference>
<dbReference type="Proteomes" id="UP001501303">
    <property type="component" value="Unassembled WGS sequence"/>
</dbReference>